<feature type="compositionally biased region" description="Basic and acidic residues" evidence="2">
    <location>
        <begin position="604"/>
        <end position="618"/>
    </location>
</feature>
<feature type="domain" description="C2H2-type" evidence="3">
    <location>
        <begin position="314"/>
        <end position="342"/>
    </location>
</feature>
<dbReference type="SMART" id="SM00355">
    <property type="entry name" value="ZnF_C2H2"/>
    <property type="match status" value="7"/>
</dbReference>
<keyword evidence="1" id="KW-0863">Zinc-finger</keyword>
<sequence length="681" mass="76618">MEKNSITPRKTHYLRNKSKHDMETEETKSPTQKHLRDKCCQTDHHHHGCCDSENVVEPGDPPLLQQPVPTSKSGILQIIECFRSGTKQLKVMLLREVDTIFECKSCRSLFRGLPNLITHKQFYCLSKFQVDEDPPNGNNQNQVTKDLVESIYPRTNDPEVVIQLEAIQTNQNAVFQIVKPASDVHLDANVSDSAADVQEEESVPASQPSLTPETETLISPSENTTIEANSSFSNVDDLNVSSIVAKSVKKASNSNPFLCRVCKKDFNCRRSIRRHIKKVHKKKLEDIKKFIEVQRNTPLSSSKGLARIVHSTGKSCHICQKSFATKANTRRHIDEVHRGMRRDYLTTESSTKPVKIMNPEIATPKKEAKTISRTKKSSAKSDFSIASFICSVCNRRYTSKYLLKKHMQIVHKASQSENNAKSDEGHVTITNGKIKLEYSSSNSGTSSPQSESKGATIEKKNVPTVKSKTKSDVDSPKTVSSPAGDKKKCRKPKLSAGFDFKQLYCKLCKRQFTSKQNLAKHIELHTDGNCIFVKFYRCPLCSYETRRKRDVIRHITVVHKKSQRALIKITSNLESRVIKKPIECIMDKTSKKGHKNEKGKKPISKKDPSLSSSKKNDGSDVGIEVKVTKNFSLLKCKTCGKAFAKKKDLEQHKKNHKVTSNNLSADIKNKGRSTRSKTPVS</sequence>
<accession>A0A8J6FLQ6</accession>
<dbReference type="PROSITE" id="PS00028">
    <property type="entry name" value="ZINC_FINGER_C2H2_1"/>
    <property type="match status" value="5"/>
</dbReference>
<feature type="region of interest" description="Disordered" evidence="2">
    <location>
        <begin position="192"/>
        <end position="216"/>
    </location>
</feature>
<keyword evidence="1" id="KW-0862">Zinc</keyword>
<dbReference type="OrthoDB" id="10066279at2759"/>
<dbReference type="InterPro" id="IPR036236">
    <property type="entry name" value="Znf_C2H2_sf"/>
</dbReference>
<comment type="caution">
    <text evidence="4">The sequence shown here is derived from an EMBL/GenBank/DDBJ whole genome shotgun (WGS) entry which is preliminary data.</text>
</comment>
<proteinExistence type="predicted"/>
<dbReference type="AlphaFoldDB" id="A0A8J6FLQ6"/>
<evidence type="ECO:0000256" key="2">
    <source>
        <dbReference type="SAM" id="MobiDB-lite"/>
    </source>
</evidence>
<dbReference type="PANTHER" id="PTHR21020:SF0">
    <property type="entry name" value="ZINC FINGER PROTEIN 800"/>
    <property type="match status" value="1"/>
</dbReference>
<dbReference type="InterPro" id="IPR039149">
    <property type="entry name" value="ZNF800"/>
</dbReference>
<dbReference type="SUPFAM" id="SSF57667">
    <property type="entry name" value="beta-beta-alpha zinc fingers"/>
    <property type="match status" value="3"/>
</dbReference>
<feature type="region of interest" description="Disordered" evidence="2">
    <location>
        <begin position="438"/>
        <end position="491"/>
    </location>
</feature>
<dbReference type="Proteomes" id="UP000770717">
    <property type="component" value="Unassembled WGS sequence"/>
</dbReference>
<gene>
    <name evidence="4" type="ORF">GDO78_005812</name>
</gene>
<feature type="domain" description="C2H2-type" evidence="3">
    <location>
        <begin position="634"/>
        <end position="656"/>
    </location>
</feature>
<feature type="domain" description="C2H2-type" evidence="3">
    <location>
        <begin position="503"/>
        <end position="526"/>
    </location>
</feature>
<evidence type="ECO:0000256" key="1">
    <source>
        <dbReference type="PROSITE-ProRule" id="PRU00042"/>
    </source>
</evidence>
<reference evidence="4" key="1">
    <citation type="thesis" date="2020" institute="ProQuest LLC" country="789 East Eisenhower Parkway, Ann Arbor, MI, USA">
        <title>Comparative Genomics and Chromosome Evolution.</title>
        <authorList>
            <person name="Mudd A.B."/>
        </authorList>
    </citation>
    <scope>NUCLEOTIDE SEQUENCE</scope>
    <source>
        <strain evidence="4">HN-11 Male</strain>
        <tissue evidence="4">Kidney and liver</tissue>
    </source>
</reference>
<keyword evidence="5" id="KW-1185">Reference proteome</keyword>
<feature type="compositionally biased region" description="Basic residues" evidence="2">
    <location>
        <begin position="591"/>
        <end position="603"/>
    </location>
</feature>
<dbReference type="Pfam" id="PF16624">
    <property type="entry name" value="zf-C2H2_assoc2"/>
    <property type="match status" value="1"/>
</dbReference>
<evidence type="ECO:0000313" key="5">
    <source>
        <dbReference type="Proteomes" id="UP000770717"/>
    </source>
</evidence>
<feature type="compositionally biased region" description="Low complexity" evidence="2">
    <location>
        <begin position="439"/>
        <end position="452"/>
    </location>
</feature>
<feature type="compositionally biased region" description="Basic residues" evidence="2">
    <location>
        <begin position="9"/>
        <end position="18"/>
    </location>
</feature>
<feature type="region of interest" description="Disordered" evidence="2">
    <location>
        <begin position="1"/>
        <end position="33"/>
    </location>
</feature>
<evidence type="ECO:0000313" key="4">
    <source>
        <dbReference type="EMBL" id="KAG9490127.1"/>
    </source>
</evidence>
<dbReference type="EMBL" id="WNTK01000002">
    <property type="protein sequence ID" value="KAG9490127.1"/>
    <property type="molecule type" value="Genomic_DNA"/>
</dbReference>
<dbReference type="Pfam" id="PF12874">
    <property type="entry name" value="zf-met"/>
    <property type="match status" value="1"/>
</dbReference>
<name>A0A8J6FLQ6_ELECQ</name>
<dbReference type="Gene3D" id="3.30.160.60">
    <property type="entry name" value="Classic Zinc Finger"/>
    <property type="match status" value="3"/>
</dbReference>
<dbReference type="PANTHER" id="PTHR21020">
    <property type="entry name" value="ZINC FINGER PROTEIN 800"/>
    <property type="match status" value="1"/>
</dbReference>
<feature type="domain" description="C2H2-type" evidence="3">
    <location>
        <begin position="388"/>
        <end position="416"/>
    </location>
</feature>
<feature type="region of interest" description="Disordered" evidence="2">
    <location>
        <begin position="588"/>
        <end position="619"/>
    </location>
</feature>
<dbReference type="InterPro" id="IPR013087">
    <property type="entry name" value="Znf_C2H2_type"/>
</dbReference>
<dbReference type="Pfam" id="PF00096">
    <property type="entry name" value="zf-C2H2"/>
    <property type="match status" value="3"/>
</dbReference>
<keyword evidence="1" id="KW-0479">Metal-binding</keyword>
<dbReference type="GO" id="GO:0008270">
    <property type="term" value="F:zinc ion binding"/>
    <property type="evidence" value="ECO:0007669"/>
    <property type="project" value="UniProtKB-KW"/>
</dbReference>
<dbReference type="Pfam" id="PF13909">
    <property type="entry name" value="zf-H2C2_5"/>
    <property type="match status" value="1"/>
</dbReference>
<feature type="compositionally biased region" description="Polar residues" evidence="2">
    <location>
        <begin position="204"/>
        <end position="216"/>
    </location>
</feature>
<protein>
    <recommendedName>
        <fullName evidence="3">C2H2-type domain-containing protein</fullName>
    </recommendedName>
</protein>
<organism evidence="4 5">
    <name type="scientific">Eleutherodactylus coqui</name>
    <name type="common">Puerto Rican coqui</name>
    <dbReference type="NCBI Taxonomy" id="57060"/>
    <lineage>
        <taxon>Eukaryota</taxon>
        <taxon>Metazoa</taxon>
        <taxon>Chordata</taxon>
        <taxon>Craniata</taxon>
        <taxon>Vertebrata</taxon>
        <taxon>Euteleostomi</taxon>
        <taxon>Amphibia</taxon>
        <taxon>Batrachia</taxon>
        <taxon>Anura</taxon>
        <taxon>Neobatrachia</taxon>
        <taxon>Hyloidea</taxon>
        <taxon>Eleutherodactylidae</taxon>
        <taxon>Eleutherodactylinae</taxon>
        <taxon>Eleutherodactylus</taxon>
        <taxon>Eleutherodactylus</taxon>
    </lineage>
</organism>
<dbReference type="PROSITE" id="PS50157">
    <property type="entry name" value="ZINC_FINGER_C2H2_2"/>
    <property type="match status" value="5"/>
</dbReference>
<feature type="domain" description="C2H2-type" evidence="3">
    <location>
        <begin position="257"/>
        <end position="285"/>
    </location>
</feature>
<feature type="region of interest" description="Disordered" evidence="2">
    <location>
        <begin position="645"/>
        <end position="681"/>
    </location>
</feature>
<evidence type="ECO:0000259" key="3">
    <source>
        <dbReference type="PROSITE" id="PS50157"/>
    </source>
</evidence>
<feature type="compositionally biased region" description="Basic and acidic residues" evidence="2">
    <location>
        <begin position="19"/>
        <end position="28"/>
    </location>
</feature>